<dbReference type="InterPro" id="IPR003583">
    <property type="entry name" value="Hlx-hairpin-Hlx_DNA-bd_motif"/>
</dbReference>
<dbReference type="Pfam" id="PF12836">
    <property type="entry name" value="HHH_3"/>
    <property type="match status" value="1"/>
</dbReference>
<feature type="domain" description="Helix-hairpin-helix DNA-binding motif class 1" evidence="2">
    <location>
        <begin position="184"/>
        <end position="203"/>
    </location>
</feature>
<feature type="domain" description="Helix-hairpin-helix DNA-binding motif class 1" evidence="2">
    <location>
        <begin position="154"/>
        <end position="173"/>
    </location>
</feature>
<dbReference type="NCBIfam" id="TIGR00426">
    <property type="entry name" value="competence protein ComEA helix-hairpin-helix repeat region"/>
    <property type="match status" value="1"/>
</dbReference>
<evidence type="ECO:0000313" key="4">
    <source>
        <dbReference type="Proteomes" id="UP001519293"/>
    </source>
</evidence>
<keyword evidence="1" id="KW-1133">Transmembrane helix</keyword>
<feature type="transmembrane region" description="Helical" evidence="1">
    <location>
        <begin position="7"/>
        <end position="27"/>
    </location>
</feature>
<evidence type="ECO:0000313" key="3">
    <source>
        <dbReference type="EMBL" id="MBP2241696.1"/>
    </source>
</evidence>
<reference evidence="3 4" key="1">
    <citation type="submission" date="2021-03" db="EMBL/GenBank/DDBJ databases">
        <title>Genomic Encyclopedia of Type Strains, Phase IV (KMG-IV): sequencing the most valuable type-strain genomes for metagenomic binning, comparative biology and taxonomic classification.</title>
        <authorList>
            <person name="Goeker M."/>
        </authorList>
    </citation>
    <scope>NUCLEOTIDE SEQUENCE [LARGE SCALE GENOMIC DNA]</scope>
    <source>
        <strain evidence="3 4">DSM 26675</strain>
    </source>
</reference>
<dbReference type="RefSeq" id="WP_066396115.1">
    <property type="nucleotide sequence ID" value="NZ_JAGIKZ010000011.1"/>
</dbReference>
<comment type="caution">
    <text evidence="3">The sequence shown here is derived from an EMBL/GenBank/DDBJ whole genome shotgun (WGS) entry which is preliminary data.</text>
</comment>
<proteinExistence type="predicted"/>
<dbReference type="EMBL" id="JAGIKZ010000011">
    <property type="protein sequence ID" value="MBP2241696.1"/>
    <property type="molecule type" value="Genomic_DNA"/>
</dbReference>
<keyword evidence="1" id="KW-0812">Transmembrane</keyword>
<accession>A0ABS4RFL3</accession>
<sequence length="207" mass="22896">MIDWIKTYKLYVIIGIVIIFAAIYFLFKPGELQGNLLEEEDWFVGEEIIETSESITEEVVETVVIVDVKGAVNRPGVYEAETDERVIDMINKAGGLNDSADEAKINFAIRVEDEMVIYVPEIGESLDEGDGFILASGESSQKDGKVNINSADEAELQTLPGIGPSKAKAIIDFRDKNGPFKAIEDLKLISGIGDKSYEKLQEFIKVK</sequence>
<dbReference type="PANTHER" id="PTHR21180">
    <property type="entry name" value="ENDONUCLEASE/EXONUCLEASE/PHOSPHATASE FAMILY DOMAIN-CONTAINING PROTEIN 1"/>
    <property type="match status" value="1"/>
</dbReference>
<dbReference type="InterPro" id="IPR010994">
    <property type="entry name" value="RuvA_2-like"/>
</dbReference>
<dbReference type="SUPFAM" id="SSF47781">
    <property type="entry name" value="RuvA domain 2-like"/>
    <property type="match status" value="1"/>
</dbReference>
<dbReference type="InterPro" id="IPR019554">
    <property type="entry name" value="Soluble_ligand-bd"/>
</dbReference>
<dbReference type="PANTHER" id="PTHR21180:SF32">
    <property type="entry name" value="ENDONUCLEASE_EXONUCLEASE_PHOSPHATASE FAMILY DOMAIN-CONTAINING PROTEIN 1"/>
    <property type="match status" value="1"/>
</dbReference>
<evidence type="ECO:0000256" key="1">
    <source>
        <dbReference type="SAM" id="Phobius"/>
    </source>
</evidence>
<organism evidence="3 4">
    <name type="scientific">Cytobacillus eiseniae</name>
    <dbReference type="NCBI Taxonomy" id="762947"/>
    <lineage>
        <taxon>Bacteria</taxon>
        <taxon>Bacillati</taxon>
        <taxon>Bacillota</taxon>
        <taxon>Bacilli</taxon>
        <taxon>Bacillales</taxon>
        <taxon>Bacillaceae</taxon>
        <taxon>Cytobacillus</taxon>
    </lineage>
</organism>
<protein>
    <submittedName>
        <fullName evidence="3">Competence protein ComEA</fullName>
    </submittedName>
</protein>
<keyword evidence="1" id="KW-0472">Membrane</keyword>
<dbReference type="Proteomes" id="UP001519293">
    <property type="component" value="Unassembled WGS sequence"/>
</dbReference>
<dbReference type="Gene3D" id="3.10.560.10">
    <property type="entry name" value="Outer membrane lipoprotein wza domain like"/>
    <property type="match status" value="1"/>
</dbReference>
<gene>
    <name evidence="3" type="ORF">J2Z40_002268</name>
</gene>
<keyword evidence="4" id="KW-1185">Reference proteome</keyword>
<dbReference type="InterPro" id="IPR051675">
    <property type="entry name" value="Endo/Exo/Phosphatase_dom_1"/>
</dbReference>
<dbReference type="Pfam" id="PF10531">
    <property type="entry name" value="SLBB"/>
    <property type="match status" value="1"/>
</dbReference>
<dbReference type="Gene3D" id="1.10.150.280">
    <property type="entry name" value="AF1531-like domain"/>
    <property type="match status" value="1"/>
</dbReference>
<name>A0ABS4RFL3_9BACI</name>
<evidence type="ECO:0000259" key="2">
    <source>
        <dbReference type="SMART" id="SM00278"/>
    </source>
</evidence>
<dbReference type="SMART" id="SM00278">
    <property type="entry name" value="HhH1"/>
    <property type="match status" value="2"/>
</dbReference>
<dbReference type="InterPro" id="IPR004509">
    <property type="entry name" value="Competence_ComEA_HhH"/>
</dbReference>